<dbReference type="InterPro" id="IPR036097">
    <property type="entry name" value="HisK_dim/P_sf"/>
</dbReference>
<name>N6W927_9ACTO</name>
<evidence type="ECO:0000256" key="7">
    <source>
        <dbReference type="ARBA" id="ARBA00022777"/>
    </source>
</evidence>
<dbReference type="InterPro" id="IPR036890">
    <property type="entry name" value="HATPase_C_sf"/>
</dbReference>
<evidence type="ECO:0000256" key="2">
    <source>
        <dbReference type="ARBA" id="ARBA00004236"/>
    </source>
</evidence>
<dbReference type="eggNOG" id="COG2205">
    <property type="taxonomic scope" value="Bacteria"/>
</dbReference>
<dbReference type="Pfam" id="PF00512">
    <property type="entry name" value="HisKA"/>
    <property type="match status" value="1"/>
</dbReference>
<keyword evidence="15" id="KW-1185">Reference proteome</keyword>
<dbReference type="GO" id="GO:0000155">
    <property type="term" value="F:phosphorelay sensor kinase activity"/>
    <property type="evidence" value="ECO:0007669"/>
    <property type="project" value="InterPro"/>
</dbReference>
<dbReference type="STRING" id="888050.HMPREF9004_0214"/>
<evidence type="ECO:0000256" key="4">
    <source>
        <dbReference type="ARBA" id="ARBA00022553"/>
    </source>
</evidence>
<evidence type="ECO:0000313" key="15">
    <source>
        <dbReference type="Proteomes" id="UP000013015"/>
    </source>
</evidence>
<dbReference type="CDD" id="cd00082">
    <property type="entry name" value="HisKA"/>
    <property type="match status" value="1"/>
</dbReference>
<evidence type="ECO:0000256" key="10">
    <source>
        <dbReference type="ARBA" id="ARBA00023136"/>
    </source>
</evidence>
<evidence type="ECO:0000256" key="1">
    <source>
        <dbReference type="ARBA" id="ARBA00000085"/>
    </source>
</evidence>
<keyword evidence="7 14" id="KW-0418">Kinase</keyword>
<dbReference type="InterPro" id="IPR003661">
    <property type="entry name" value="HisK_dim/P_dom"/>
</dbReference>
<dbReference type="Gene3D" id="1.10.287.130">
    <property type="match status" value="1"/>
</dbReference>
<dbReference type="EMBL" id="AQHZ01000003">
    <property type="protein sequence ID" value="ENO19070.1"/>
    <property type="molecule type" value="Genomic_DNA"/>
</dbReference>
<accession>N6W927</accession>
<dbReference type="SUPFAM" id="SSF55874">
    <property type="entry name" value="ATPase domain of HSP90 chaperone/DNA topoisomerase II/histidine kinase"/>
    <property type="match status" value="1"/>
</dbReference>
<keyword evidence="5 14" id="KW-0808">Transferase</keyword>
<dbReference type="Gene3D" id="3.30.565.10">
    <property type="entry name" value="Histidine kinase-like ATPase, C-terminal domain"/>
    <property type="match status" value="1"/>
</dbReference>
<comment type="caution">
    <text evidence="14">The sequence shown here is derived from an EMBL/GenBank/DDBJ whole genome shotgun (WGS) entry which is preliminary data.</text>
</comment>
<sequence length="475" mass="52258">MRLRHTTIRVRILAAIMLVALATLTVTQTLVAVLQYRHVYSAMTQDLGHVEDEVRLLSNTGIDPLTGKGFTSAERVVQTYLERTVLSTGESYIAYQGTQLRWIAPADVELRPENDNALMAAIHARVGGESSVITTVSTGMGDYRVLVAPVRSGSDTATLIRVIDIRSRTRSLSSILGTSIVVGSGTLCLVAAVAYFAVRRLLRPIDELTRAAESIGENDLTSRVDVRGGDDLALLARSFNRMLDRVETSHKNQLRLLDDVGHELRTPVTILRGHLEVLDPSDPEDIAATRRLLLDETQRMGLLIEDILLLAQMRQSDFLRPAPVAVAELSDRVFEKVRFLGTRTWQLSEVADIDAVLDADRITQAWLQLVDNAVKYSAEGSHIALGSRIEGDELVLWVQDEGIGVAAEDLERVRQRFSRTQEAERMAPGSGLGLSIVNSIAEVHSGRLGISSRRGHGSVFSLRLPLRTTTEESET</sequence>
<dbReference type="HOGENOM" id="CLU_000445_89_6_11"/>
<feature type="domain" description="Histidine kinase" evidence="12">
    <location>
        <begin position="259"/>
        <end position="468"/>
    </location>
</feature>
<evidence type="ECO:0000256" key="8">
    <source>
        <dbReference type="ARBA" id="ARBA00022989"/>
    </source>
</evidence>
<evidence type="ECO:0000256" key="5">
    <source>
        <dbReference type="ARBA" id="ARBA00022679"/>
    </source>
</evidence>
<gene>
    <name evidence="14" type="ORF">HMPREF9004_0214</name>
</gene>
<keyword evidence="9" id="KW-0902">Two-component regulatory system</keyword>
<proteinExistence type="predicted"/>
<keyword evidence="8 11" id="KW-1133">Transmembrane helix</keyword>
<protein>
    <recommendedName>
        <fullName evidence="3">histidine kinase</fullName>
        <ecNumber evidence="3">2.7.13.3</ecNumber>
    </recommendedName>
</protein>
<dbReference type="RefSeq" id="WP_005961830.1">
    <property type="nucleotide sequence ID" value="NZ_CP040505.1"/>
</dbReference>
<evidence type="ECO:0000256" key="9">
    <source>
        <dbReference type="ARBA" id="ARBA00023012"/>
    </source>
</evidence>
<dbReference type="SUPFAM" id="SSF158472">
    <property type="entry name" value="HAMP domain-like"/>
    <property type="match status" value="1"/>
</dbReference>
<reference evidence="14 15" key="1">
    <citation type="submission" date="2013-03" db="EMBL/GenBank/DDBJ databases">
        <title>Reference genome for the Human Microbiome Project.</title>
        <authorList>
            <person name="Aqrawi P."/>
            <person name="Ayvaz T."/>
            <person name="Bess C."/>
            <person name="Blankenburg K."/>
            <person name="Coyle M."/>
            <person name="Deng J."/>
            <person name="Forbes L."/>
            <person name="Fowler G."/>
            <person name="Francisco L."/>
            <person name="Fu Q."/>
            <person name="Gibbs R."/>
            <person name="Gross S."/>
            <person name="Gubbala S."/>
            <person name="Hale W."/>
            <person name="Hemphill L."/>
            <person name="Highlander S."/>
            <person name="Hirani K."/>
            <person name="Jackson L."/>
            <person name="Jakkamsetti A."/>
            <person name="Javaid M."/>
            <person name="Jayaseelan J.C."/>
            <person name="Jiang H."/>
            <person name="Joshi V."/>
            <person name="Korchina V."/>
            <person name="Kovar C."/>
            <person name="Lara F."/>
            <person name="Lee S."/>
            <person name="Liu Y."/>
            <person name="Mata R."/>
            <person name="Mathew T."/>
            <person name="Munidasa M."/>
            <person name="Muzny D."/>
            <person name="Nazareth L."/>
            <person name="Ngo R."/>
            <person name="Nguyen L."/>
            <person name="Nguyen N."/>
            <person name="Okwuonu G."/>
            <person name="Ongeri F."/>
            <person name="Palculict T."/>
            <person name="Patil S."/>
            <person name="Petrosino J."/>
            <person name="Pham C."/>
            <person name="Pham P."/>
            <person name="Pu L.-L."/>
            <person name="Qin X."/>
            <person name="Qu J."/>
            <person name="Reid J."/>
            <person name="Ross M."/>
            <person name="Ruth R."/>
            <person name="Saada N."/>
            <person name="San Lucas F."/>
            <person name="Santibanez J."/>
            <person name="Shang Y."/>
            <person name="Simmons D."/>
            <person name="Song X.-Z."/>
            <person name="Tang L.-Y."/>
            <person name="Thornton R."/>
            <person name="Warren J."/>
            <person name="Weissenberger G."/>
            <person name="Wilczek-Boney K."/>
            <person name="Worley K."/>
            <person name="Youmans B."/>
            <person name="Zhang J."/>
            <person name="Zhang L."/>
            <person name="Zhao Z."/>
            <person name="Zhou C."/>
            <person name="Zhu D."/>
            <person name="Zhu Y."/>
        </authorList>
    </citation>
    <scope>NUCLEOTIDE SEQUENCE [LARGE SCALE GENOMIC DNA]</scope>
    <source>
        <strain evidence="14 15">F0333</strain>
    </source>
</reference>
<dbReference type="InterPro" id="IPR005467">
    <property type="entry name" value="His_kinase_dom"/>
</dbReference>
<dbReference type="PRINTS" id="PR00344">
    <property type="entry name" value="BCTRLSENSOR"/>
</dbReference>
<dbReference type="SMART" id="SM00387">
    <property type="entry name" value="HATPase_c"/>
    <property type="match status" value="1"/>
</dbReference>
<evidence type="ECO:0000259" key="13">
    <source>
        <dbReference type="PROSITE" id="PS50885"/>
    </source>
</evidence>
<dbReference type="PROSITE" id="PS50109">
    <property type="entry name" value="HIS_KIN"/>
    <property type="match status" value="1"/>
</dbReference>
<dbReference type="PROSITE" id="PS50885">
    <property type="entry name" value="HAMP"/>
    <property type="match status" value="1"/>
</dbReference>
<evidence type="ECO:0000259" key="12">
    <source>
        <dbReference type="PROSITE" id="PS50109"/>
    </source>
</evidence>
<dbReference type="InterPro" id="IPR003660">
    <property type="entry name" value="HAMP_dom"/>
</dbReference>
<dbReference type="GO" id="GO:0005886">
    <property type="term" value="C:plasma membrane"/>
    <property type="evidence" value="ECO:0007669"/>
    <property type="project" value="UniProtKB-SubCell"/>
</dbReference>
<evidence type="ECO:0000313" key="14">
    <source>
        <dbReference type="EMBL" id="ENO19070.1"/>
    </source>
</evidence>
<dbReference type="SMART" id="SM00388">
    <property type="entry name" value="HisKA"/>
    <property type="match status" value="1"/>
</dbReference>
<evidence type="ECO:0000256" key="3">
    <source>
        <dbReference type="ARBA" id="ARBA00012438"/>
    </source>
</evidence>
<dbReference type="PANTHER" id="PTHR45436:SF5">
    <property type="entry name" value="SENSOR HISTIDINE KINASE TRCS"/>
    <property type="match status" value="1"/>
</dbReference>
<keyword evidence="6 11" id="KW-0812">Transmembrane</keyword>
<dbReference type="SUPFAM" id="SSF47384">
    <property type="entry name" value="Homodimeric domain of signal transducing histidine kinase"/>
    <property type="match status" value="1"/>
</dbReference>
<dbReference type="EC" id="2.7.13.3" evidence="3"/>
<dbReference type="CDD" id="cd06225">
    <property type="entry name" value="HAMP"/>
    <property type="match status" value="1"/>
</dbReference>
<comment type="catalytic activity">
    <reaction evidence="1">
        <text>ATP + protein L-histidine = ADP + protein N-phospho-L-histidine.</text>
        <dbReference type="EC" id="2.7.13.3"/>
    </reaction>
</comment>
<dbReference type="Pfam" id="PF02518">
    <property type="entry name" value="HATPase_c"/>
    <property type="match status" value="1"/>
</dbReference>
<dbReference type="InterPro" id="IPR003594">
    <property type="entry name" value="HATPase_dom"/>
</dbReference>
<dbReference type="PATRIC" id="fig|888050.3.peg.210"/>
<dbReference type="Proteomes" id="UP000013015">
    <property type="component" value="Unassembled WGS sequence"/>
</dbReference>
<keyword evidence="10 11" id="KW-0472">Membrane</keyword>
<dbReference type="Pfam" id="PF00672">
    <property type="entry name" value="HAMP"/>
    <property type="match status" value="1"/>
</dbReference>
<comment type="subcellular location">
    <subcellularLocation>
        <location evidence="2">Cell membrane</location>
    </subcellularLocation>
</comment>
<dbReference type="InterPro" id="IPR004358">
    <property type="entry name" value="Sig_transdc_His_kin-like_C"/>
</dbReference>
<dbReference type="Gene3D" id="6.10.340.10">
    <property type="match status" value="1"/>
</dbReference>
<keyword evidence="4" id="KW-0597">Phosphoprotein</keyword>
<evidence type="ECO:0000256" key="11">
    <source>
        <dbReference type="SAM" id="Phobius"/>
    </source>
</evidence>
<organism evidence="14 15">
    <name type="scientific">Schaalia cardiffensis F0333</name>
    <dbReference type="NCBI Taxonomy" id="888050"/>
    <lineage>
        <taxon>Bacteria</taxon>
        <taxon>Bacillati</taxon>
        <taxon>Actinomycetota</taxon>
        <taxon>Actinomycetes</taxon>
        <taxon>Actinomycetales</taxon>
        <taxon>Actinomycetaceae</taxon>
        <taxon>Schaalia</taxon>
    </lineage>
</organism>
<dbReference type="PANTHER" id="PTHR45436">
    <property type="entry name" value="SENSOR HISTIDINE KINASE YKOH"/>
    <property type="match status" value="1"/>
</dbReference>
<dbReference type="OrthoDB" id="9786919at2"/>
<feature type="transmembrane region" description="Helical" evidence="11">
    <location>
        <begin position="12"/>
        <end position="34"/>
    </location>
</feature>
<evidence type="ECO:0000256" key="6">
    <source>
        <dbReference type="ARBA" id="ARBA00022692"/>
    </source>
</evidence>
<feature type="domain" description="HAMP" evidence="13">
    <location>
        <begin position="199"/>
        <end position="251"/>
    </location>
</feature>
<dbReference type="SMART" id="SM00304">
    <property type="entry name" value="HAMP"/>
    <property type="match status" value="1"/>
</dbReference>
<dbReference type="AlphaFoldDB" id="N6W927"/>
<dbReference type="InterPro" id="IPR050428">
    <property type="entry name" value="TCS_sensor_his_kinase"/>
</dbReference>